<name>A0A7C9VNA0_9BRAD</name>
<feature type="domain" description="HTH lysR-type" evidence="6">
    <location>
        <begin position="1"/>
        <end position="57"/>
    </location>
</feature>
<dbReference type="InterPro" id="IPR005119">
    <property type="entry name" value="LysR_subst-bd"/>
</dbReference>
<dbReference type="InterPro" id="IPR036388">
    <property type="entry name" value="WH-like_DNA-bd_sf"/>
</dbReference>
<dbReference type="AlphaFoldDB" id="A0A7C9VNA0"/>
<dbReference type="Gene3D" id="1.10.10.10">
    <property type="entry name" value="Winged helix-like DNA-binding domain superfamily/Winged helix DNA-binding domain"/>
    <property type="match status" value="1"/>
</dbReference>
<reference evidence="7" key="1">
    <citation type="submission" date="2020-02" db="EMBL/GenBank/DDBJ databases">
        <title>Draft genome sequence of Candidatus Afipia apatlaquensis IBT-C3, a potential strain for decolorization of textile dyes.</title>
        <authorList>
            <person name="Sanchez-Reyes A."/>
            <person name="Breton-Deval L."/>
            <person name="Mangelson H."/>
            <person name="Sanchez-Flores A."/>
        </authorList>
    </citation>
    <scope>NUCLEOTIDE SEQUENCE [LARGE SCALE GENOMIC DNA]</scope>
    <source>
        <strain evidence="7">IBT-C3</strain>
    </source>
</reference>
<accession>A0A7C9VNA0</accession>
<protein>
    <submittedName>
        <fullName evidence="7">LysR family transcriptional regulator</fullName>
    </submittedName>
</protein>
<dbReference type="SUPFAM" id="SSF46785">
    <property type="entry name" value="Winged helix' DNA-binding domain"/>
    <property type="match status" value="1"/>
</dbReference>
<evidence type="ECO:0000256" key="5">
    <source>
        <dbReference type="ARBA" id="ARBA00023163"/>
    </source>
</evidence>
<sequence>MELRHLRYFVTVAAEANFTRAAEKLHIAQSPLGRQIKQIEEELGVKLLERQRPIKLTEAGRFFYEQSRQLLQRADEIESMTKRIGKGWNVHLNIGFVGSVLYDALPKLIGQFRTAAPAVEVSLFEMTTLEQVSALKDGRIDIGFGRIRFDDPTITREVLHEERLSAAIPRGHRLSDPSKELKLIDTAREPLIIYPKMPRPSYADQVLSFYRDRSVEPPVAFEVRELQTALGLVAAGAGICIVPNSVSRFGRDDVVYIPLADTDIVSPIIMSYRSNDRSTSLAMFRRLTSQIRRDES</sequence>
<proteinExistence type="inferred from homology"/>
<evidence type="ECO:0000259" key="6">
    <source>
        <dbReference type="PROSITE" id="PS50931"/>
    </source>
</evidence>
<dbReference type="FunFam" id="1.10.10.10:FF:000001">
    <property type="entry name" value="LysR family transcriptional regulator"/>
    <property type="match status" value="1"/>
</dbReference>
<dbReference type="CDD" id="cd08445">
    <property type="entry name" value="PBP2_BenM_CatM_CatR"/>
    <property type="match status" value="1"/>
</dbReference>
<dbReference type="Gene3D" id="3.40.190.10">
    <property type="entry name" value="Periplasmic binding protein-like II"/>
    <property type="match status" value="2"/>
</dbReference>
<dbReference type="InterPro" id="IPR000847">
    <property type="entry name" value="LysR_HTH_N"/>
</dbReference>
<comment type="caution">
    <text evidence="7">The sequence shown here is derived from an EMBL/GenBank/DDBJ whole genome shotgun (WGS) entry which is preliminary data.</text>
</comment>
<dbReference type="PANTHER" id="PTHR30346:SF17">
    <property type="entry name" value="LYSR FAMILY TRANSCRIPTIONAL REGULATOR"/>
    <property type="match status" value="1"/>
</dbReference>
<keyword evidence="5" id="KW-0804">Transcription</keyword>
<comment type="function">
    <text evidence="1">NodD regulates the expression of the nodABCFE genes which encode other nodulation proteins. NodD is also a negative regulator of its own expression. Binds flavonoids as inducers.</text>
</comment>
<keyword evidence="3" id="KW-0805">Transcription regulation</keyword>
<evidence type="ECO:0000256" key="1">
    <source>
        <dbReference type="ARBA" id="ARBA00003502"/>
    </source>
</evidence>
<dbReference type="Proteomes" id="UP000480266">
    <property type="component" value="Unassembled WGS sequence"/>
</dbReference>
<keyword evidence="8" id="KW-1185">Reference proteome</keyword>
<dbReference type="SUPFAM" id="SSF53850">
    <property type="entry name" value="Periplasmic binding protein-like II"/>
    <property type="match status" value="1"/>
</dbReference>
<evidence type="ECO:0000256" key="4">
    <source>
        <dbReference type="ARBA" id="ARBA00023125"/>
    </source>
</evidence>
<comment type="similarity">
    <text evidence="2">Belongs to the LysR transcriptional regulatory family.</text>
</comment>
<dbReference type="GO" id="GO:0003700">
    <property type="term" value="F:DNA-binding transcription factor activity"/>
    <property type="evidence" value="ECO:0007669"/>
    <property type="project" value="InterPro"/>
</dbReference>
<evidence type="ECO:0000256" key="2">
    <source>
        <dbReference type="ARBA" id="ARBA00009437"/>
    </source>
</evidence>
<dbReference type="Pfam" id="PF03466">
    <property type="entry name" value="LysR_substrate"/>
    <property type="match status" value="1"/>
</dbReference>
<dbReference type="GO" id="GO:0003677">
    <property type="term" value="F:DNA binding"/>
    <property type="evidence" value="ECO:0007669"/>
    <property type="project" value="UniProtKB-KW"/>
</dbReference>
<dbReference type="EMBL" id="JAAMRR010001080">
    <property type="protein sequence ID" value="NGX97612.1"/>
    <property type="molecule type" value="Genomic_DNA"/>
</dbReference>
<evidence type="ECO:0000256" key="3">
    <source>
        <dbReference type="ARBA" id="ARBA00023015"/>
    </source>
</evidence>
<dbReference type="GO" id="GO:0032993">
    <property type="term" value="C:protein-DNA complex"/>
    <property type="evidence" value="ECO:0007669"/>
    <property type="project" value="TreeGrafter"/>
</dbReference>
<gene>
    <name evidence="7" type="ORF">G4V63_21125</name>
</gene>
<dbReference type="PANTHER" id="PTHR30346">
    <property type="entry name" value="TRANSCRIPTIONAL DUAL REGULATOR HCAR-RELATED"/>
    <property type="match status" value="1"/>
</dbReference>
<keyword evidence="4" id="KW-0238">DNA-binding</keyword>
<dbReference type="Pfam" id="PF00126">
    <property type="entry name" value="HTH_1"/>
    <property type="match status" value="1"/>
</dbReference>
<evidence type="ECO:0000313" key="8">
    <source>
        <dbReference type="Proteomes" id="UP000480266"/>
    </source>
</evidence>
<dbReference type="InterPro" id="IPR036390">
    <property type="entry name" value="WH_DNA-bd_sf"/>
</dbReference>
<organism evidence="7 8">
    <name type="scientific">Candidatus Afipia apatlaquensis</name>
    <dbReference type="NCBI Taxonomy" id="2712852"/>
    <lineage>
        <taxon>Bacteria</taxon>
        <taxon>Pseudomonadati</taxon>
        <taxon>Pseudomonadota</taxon>
        <taxon>Alphaproteobacteria</taxon>
        <taxon>Hyphomicrobiales</taxon>
        <taxon>Nitrobacteraceae</taxon>
        <taxon>Afipia</taxon>
    </lineage>
</organism>
<dbReference type="PROSITE" id="PS50931">
    <property type="entry name" value="HTH_LYSR"/>
    <property type="match status" value="1"/>
</dbReference>
<dbReference type="PRINTS" id="PR00039">
    <property type="entry name" value="HTHLYSR"/>
</dbReference>
<evidence type="ECO:0000313" key="7">
    <source>
        <dbReference type="EMBL" id="NGX97612.1"/>
    </source>
</evidence>